<organism evidence="10 11">
    <name type="scientific">Fibroporia radiculosa</name>
    <dbReference type="NCBI Taxonomy" id="599839"/>
    <lineage>
        <taxon>Eukaryota</taxon>
        <taxon>Fungi</taxon>
        <taxon>Dikarya</taxon>
        <taxon>Basidiomycota</taxon>
        <taxon>Agaricomycotina</taxon>
        <taxon>Agaricomycetes</taxon>
        <taxon>Polyporales</taxon>
        <taxon>Fibroporiaceae</taxon>
        <taxon>Fibroporia</taxon>
    </lineage>
</organism>
<sequence>MQNTPPLKPSLISLAAPSSPDLLASLESHADVVSWINEILTPEGGDGGDGALELTEMDRRISSLVGALEIASEDTSSEVERLIEDVSRGASRLTYDLHYMRDGALSLRSVLHVIESKSTVSAGTETDAALEQLHLLDTVKRNMEAAREVLREAESWGTLESDVISLLGEKNYEKAAERLSEASNSMAVFENTPEYESRRTLMVSLQNQLEAALSSALVAAVSSQDVTVCRNYFGIFSNIQREAEFRNYYYGSRRASLVDAWQNVRLRENAPGTDSSTEVFSSSFLPTFYASFLSILQTERTSIPAIFPDPQQTLSTLITSTISALQPTFSQRLALVSTHYGATALRELIIAYRATEDFALAVEKIFEKMGHIPSASTEGDSSRGHLRRKSSRMSMSMSRRTSSRRASISGNMLGANLSTTLPLVLEWDTELFAPFANLQAEYAMLERRLLDDALAAAVRTTPMSYEGSDRARILRERAVDVYGAAEEAITRCTVFTHGYGATGLVDAVDHLLSGFAEACRGDISRKAAGSASQSGVKSSVSEEELADLDYTADDWAEIQALLHVLEVVRALLDRTAMFEGRLRTSLVQISTVFRAARQDPNGSPAGGTTKGAVQTLMQTTLNSAALHALLDSVDPESLQLQLPPSVPPSPDARRGSFMSTAPLTLSTPPLLTGGRSAITSLAEACQISLQGTILGPLYAHLASYASLSLWTAPDPASKRQPASGTSGAGATSAVRVPTFSLSPSPTMARVAEGLLSLPRLFEVYADDDALAVSLATLPHIGTRALRALAEPLPPSTPVAAHGPPEMKARRSASLALIPGQQQLQASIPTVPNIDDLHFSPEAVTAAWLASLARTLLAKLTREVLPRIPKLTAAGAAQLAADLGWLSNIVEALNVEWAPLARWRKWVEEEDAEGRTKMLEPVRDKEQDQEDARGDDEEEDGEKDDSEEQIKGVVARLRGWTS</sequence>
<dbReference type="GO" id="GO:0007030">
    <property type="term" value="P:Golgi organization"/>
    <property type="evidence" value="ECO:0007669"/>
    <property type="project" value="TreeGrafter"/>
</dbReference>
<dbReference type="GO" id="GO:0017119">
    <property type="term" value="C:Golgi transport complex"/>
    <property type="evidence" value="ECO:0007669"/>
    <property type="project" value="InterPro"/>
</dbReference>
<feature type="compositionally biased region" description="Basic and acidic residues" evidence="9">
    <location>
        <begin position="912"/>
        <end position="931"/>
    </location>
</feature>
<keyword evidence="7" id="KW-0472">Membrane</keyword>
<keyword evidence="6" id="KW-0333">Golgi apparatus</keyword>
<dbReference type="GO" id="GO:0006886">
    <property type="term" value="P:intracellular protein transport"/>
    <property type="evidence" value="ECO:0007669"/>
    <property type="project" value="InterPro"/>
</dbReference>
<dbReference type="AlphaFoldDB" id="J4HV06"/>
<dbReference type="EMBL" id="HE796983">
    <property type="protein sequence ID" value="CCM00447.1"/>
    <property type="molecule type" value="Genomic_DNA"/>
</dbReference>
<dbReference type="Pfam" id="PF10191">
    <property type="entry name" value="COG7"/>
    <property type="match status" value="2"/>
</dbReference>
<dbReference type="GO" id="GO:0000139">
    <property type="term" value="C:Golgi membrane"/>
    <property type="evidence" value="ECO:0007669"/>
    <property type="project" value="UniProtKB-SubCell"/>
</dbReference>
<evidence type="ECO:0000313" key="10">
    <source>
        <dbReference type="EMBL" id="CCM00447.1"/>
    </source>
</evidence>
<evidence type="ECO:0000256" key="7">
    <source>
        <dbReference type="ARBA" id="ARBA00023136"/>
    </source>
</evidence>
<keyword evidence="4" id="KW-0813">Transport</keyword>
<proteinExistence type="inferred from homology"/>
<feature type="compositionally biased region" description="Low complexity" evidence="9">
    <location>
        <begin position="392"/>
        <end position="406"/>
    </location>
</feature>
<gene>
    <name evidence="10" type="ORF">FIBRA_02479</name>
</gene>
<dbReference type="PANTHER" id="PTHR21443:SF0">
    <property type="entry name" value="CONSERVED OLIGOMERIC GOLGI COMPLEX SUBUNIT 7"/>
    <property type="match status" value="1"/>
</dbReference>
<dbReference type="OrthoDB" id="249612at2759"/>
<name>J4HV06_9APHY</name>
<keyword evidence="11" id="KW-1185">Reference proteome</keyword>
<evidence type="ECO:0000256" key="8">
    <source>
        <dbReference type="ARBA" id="ARBA00031345"/>
    </source>
</evidence>
<feature type="region of interest" description="Disordered" evidence="9">
    <location>
        <begin position="373"/>
        <end position="406"/>
    </location>
</feature>
<evidence type="ECO:0000256" key="4">
    <source>
        <dbReference type="ARBA" id="ARBA00022448"/>
    </source>
</evidence>
<dbReference type="HOGENOM" id="CLU_006044_0_0_1"/>
<dbReference type="GO" id="GO:0006890">
    <property type="term" value="P:retrograde vesicle-mediated transport, Golgi to endoplasmic reticulum"/>
    <property type="evidence" value="ECO:0007669"/>
    <property type="project" value="TreeGrafter"/>
</dbReference>
<keyword evidence="5" id="KW-0653">Protein transport</keyword>
<feature type="region of interest" description="Disordered" evidence="9">
    <location>
        <begin position="912"/>
        <end position="961"/>
    </location>
</feature>
<dbReference type="RefSeq" id="XP_012179730.1">
    <property type="nucleotide sequence ID" value="XM_012324340.1"/>
</dbReference>
<evidence type="ECO:0000256" key="3">
    <source>
        <dbReference type="ARBA" id="ARBA00020984"/>
    </source>
</evidence>
<dbReference type="STRING" id="599839.J4HV06"/>
<evidence type="ECO:0000256" key="2">
    <source>
        <dbReference type="ARBA" id="ARBA00005831"/>
    </source>
</evidence>
<evidence type="ECO:0000256" key="6">
    <source>
        <dbReference type="ARBA" id="ARBA00023034"/>
    </source>
</evidence>
<evidence type="ECO:0000313" key="11">
    <source>
        <dbReference type="Proteomes" id="UP000006352"/>
    </source>
</evidence>
<evidence type="ECO:0000256" key="5">
    <source>
        <dbReference type="ARBA" id="ARBA00022927"/>
    </source>
</evidence>
<evidence type="ECO:0000256" key="9">
    <source>
        <dbReference type="SAM" id="MobiDB-lite"/>
    </source>
</evidence>
<dbReference type="InterPro" id="IPR019335">
    <property type="entry name" value="COG7"/>
</dbReference>
<reference evidence="10 11" key="1">
    <citation type="journal article" date="2012" name="Appl. Environ. Microbiol.">
        <title>Short-read sequencing for genomic analysis of the brown rot fungus Fibroporia radiculosa.</title>
        <authorList>
            <person name="Tang J.D."/>
            <person name="Perkins A.D."/>
            <person name="Sonstegard T.S."/>
            <person name="Schroeder S.G."/>
            <person name="Burgess S.C."/>
            <person name="Diehl S.V."/>
        </authorList>
    </citation>
    <scope>NUCLEOTIDE SEQUENCE [LARGE SCALE GENOMIC DNA]</scope>
    <source>
        <strain evidence="10 11">TFFH 294</strain>
    </source>
</reference>
<comment type="subcellular location">
    <subcellularLocation>
        <location evidence="1">Golgi apparatus membrane</location>
        <topology evidence="1">Peripheral membrane protein</topology>
    </subcellularLocation>
</comment>
<accession>J4HV06</accession>
<dbReference type="InParanoid" id="J4HV06"/>
<feature type="compositionally biased region" description="Acidic residues" evidence="9">
    <location>
        <begin position="932"/>
        <end position="946"/>
    </location>
</feature>
<dbReference type="Proteomes" id="UP000006352">
    <property type="component" value="Unassembled WGS sequence"/>
</dbReference>
<comment type="similarity">
    <text evidence="2">Belongs to the COG7 family.</text>
</comment>
<evidence type="ECO:0000256" key="1">
    <source>
        <dbReference type="ARBA" id="ARBA00004395"/>
    </source>
</evidence>
<dbReference type="GeneID" id="24095358"/>
<dbReference type="PANTHER" id="PTHR21443">
    <property type="entry name" value="CONSERVED OLIGOMERIC GOLGI COMPLEX COMPONENT 7"/>
    <property type="match status" value="1"/>
</dbReference>
<protein>
    <recommendedName>
        <fullName evidence="3">Conserved oligomeric Golgi complex subunit 7</fullName>
    </recommendedName>
    <alternativeName>
        <fullName evidence="8">Component of oligomeric Golgi complex 7</fullName>
    </alternativeName>
</protein>